<dbReference type="Proteomes" id="UP000735302">
    <property type="component" value="Unassembled WGS sequence"/>
</dbReference>
<reference evidence="3 4" key="1">
    <citation type="journal article" date="2021" name="Elife">
        <title>Chloroplast acquisition without the gene transfer in kleptoplastic sea slugs, Plakobranchus ocellatus.</title>
        <authorList>
            <person name="Maeda T."/>
            <person name="Takahashi S."/>
            <person name="Yoshida T."/>
            <person name="Shimamura S."/>
            <person name="Takaki Y."/>
            <person name="Nagai Y."/>
            <person name="Toyoda A."/>
            <person name="Suzuki Y."/>
            <person name="Arimoto A."/>
            <person name="Ishii H."/>
            <person name="Satoh N."/>
            <person name="Nishiyama T."/>
            <person name="Hasebe M."/>
            <person name="Maruyama T."/>
            <person name="Minagawa J."/>
            <person name="Obokata J."/>
            <person name="Shigenobu S."/>
        </authorList>
    </citation>
    <scope>NUCLEOTIDE SEQUENCE [LARGE SCALE GENOMIC DNA]</scope>
</reference>
<protein>
    <submittedName>
        <fullName evidence="3">Uncharacterized protein</fullName>
    </submittedName>
</protein>
<keyword evidence="4" id="KW-1185">Reference proteome</keyword>
<feature type="chain" id="PRO_5043999781" evidence="2">
    <location>
        <begin position="28"/>
        <end position="109"/>
    </location>
</feature>
<sequence>MASNSNIAIVLLSVSVLLACASLYVVGSPGPLSGLKNTGTCTDIFDYQETTCPQEFDKDIFFSACVWIGFCCKCLGLLSAIVYKCKTEEENCGCQALSSMLTLASGRQI</sequence>
<keyword evidence="1" id="KW-0472">Membrane</keyword>
<feature type="transmembrane region" description="Helical" evidence="1">
    <location>
        <begin position="60"/>
        <end position="83"/>
    </location>
</feature>
<keyword evidence="1" id="KW-0812">Transmembrane</keyword>
<evidence type="ECO:0000256" key="1">
    <source>
        <dbReference type="SAM" id="Phobius"/>
    </source>
</evidence>
<evidence type="ECO:0000313" key="4">
    <source>
        <dbReference type="Proteomes" id="UP000735302"/>
    </source>
</evidence>
<evidence type="ECO:0000313" key="3">
    <source>
        <dbReference type="EMBL" id="GFO18630.1"/>
    </source>
</evidence>
<dbReference type="AlphaFoldDB" id="A0AAV4BHR1"/>
<feature type="signal peptide" evidence="2">
    <location>
        <begin position="1"/>
        <end position="27"/>
    </location>
</feature>
<accession>A0AAV4BHR1</accession>
<gene>
    <name evidence="3" type="ORF">PoB_004513500</name>
</gene>
<keyword evidence="2" id="KW-0732">Signal</keyword>
<dbReference type="EMBL" id="BLXT01004960">
    <property type="protein sequence ID" value="GFO18630.1"/>
    <property type="molecule type" value="Genomic_DNA"/>
</dbReference>
<evidence type="ECO:0000256" key="2">
    <source>
        <dbReference type="SAM" id="SignalP"/>
    </source>
</evidence>
<organism evidence="3 4">
    <name type="scientific">Plakobranchus ocellatus</name>
    <dbReference type="NCBI Taxonomy" id="259542"/>
    <lineage>
        <taxon>Eukaryota</taxon>
        <taxon>Metazoa</taxon>
        <taxon>Spiralia</taxon>
        <taxon>Lophotrochozoa</taxon>
        <taxon>Mollusca</taxon>
        <taxon>Gastropoda</taxon>
        <taxon>Heterobranchia</taxon>
        <taxon>Euthyneura</taxon>
        <taxon>Panpulmonata</taxon>
        <taxon>Sacoglossa</taxon>
        <taxon>Placobranchoidea</taxon>
        <taxon>Plakobranchidae</taxon>
        <taxon>Plakobranchus</taxon>
    </lineage>
</organism>
<name>A0AAV4BHR1_9GAST</name>
<proteinExistence type="predicted"/>
<comment type="caution">
    <text evidence="3">The sequence shown here is derived from an EMBL/GenBank/DDBJ whole genome shotgun (WGS) entry which is preliminary data.</text>
</comment>
<keyword evidence="1" id="KW-1133">Transmembrane helix</keyword>